<dbReference type="KEGG" id="noj:EJ995_02475"/>
<feature type="domain" description="DUF6265" evidence="1">
    <location>
        <begin position="24"/>
        <end position="129"/>
    </location>
</feature>
<name>A0A3S9MVH8_9FLAO</name>
<dbReference type="RefSeq" id="WP_126445280.1">
    <property type="nucleotide sequence ID" value="NZ_CP034549.1"/>
</dbReference>
<evidence type="ECO:0000259" key="1">
    <source>
        <dbReference type="Pfam" id="PF19780"/>
    </source>
</evidence>
<protein>
    <recommendedName>
        <fullName evidence="1">DUF6265 domain-containing protein</fullName>
    </recommendedName>
</protein>
<dbReference type="EMBL" id="CP034549">
    <property type="protein sequence ID" value="AZQ43152.1"/>
    <property type="molecule type" value="Genomic_DNA"/>
</dbReference>
<proteinExistence type="predicted"/>
<keyword evidence="3" id="KW-1185">Reference proteome</keyword>
<accession>A0A3S9MVH8</accession>
<gene>
    <name evidence="2" type="ORF">EJ995_02475</name>
</gene>
<dbReference type="Pfam" id="PF19780">
    <property type="entry name" value="DUF6265"/>
    <property type="match status" value="1"/>
</dbReference>
<sequence>MRKLSVILLVLCCACSNNDPESLDWILGSWQRTDDPAGRQSYEEWTKTDDGYQGFAYAMRDGDTIFREEMKITKTDKWTLFVEGTNHSTATLTSLEFKQDSISVFNPALDFPTQIHYWIAGDTLKAQVVNDVETIDFNFVKR</sequence>
<dbReference type="OrthoDB" id="5382295at2"/>
<dbReference type="Proteomes" id="UP000279600">
    <property type="component" value="Chromosome"/>
</dbReference>
<reference evidence="2 3" key="1">
    <citation type="submission" date="2018-12" db="EMBL/GenBank/DDBJ databases">
        <title>Complete genome of Nonlabens sp. MJ115.</title>
        <authorList>
            <person name="Choi H.S."/>
            <person name="Jung J."/>
        </authorList>
    </citation>
    <scope>NUCLEOTIDE SEQUENCE [LARGE SCALE GENOMIC DNA]</scope>
    <source>
        <strain evidence="2 3">MJ115</strain>
    </source>
</reference>
<organism evidence="2 3">
    <name type="scientific">Nonlabens ponticola</name>
    <dbReference type="NCBI Taxonomy" id="2496866"/>
    <lineage>
        <taxon>Bacteria</taxon>
        <taxon>Pseudomonadati</taxon>
        <taxon>Bacteroidota</taxon>
        <taxon>Flavobacteriia</taxon>
        <taxon>Flavobacteriales</taxon>
        <taxon>Flavobacteriaceae</taxon>
        <taxon>Nonlabens</taxon>
    </lineage>
</organism>
<evidence type="ECO:0000313" key="2">
    <source>
        <dbReference type="EMBL" id="AZQ43152.1"/>
    </source>
</evidence>
<dbReference type="AlphaFoldDB" id="A0A3S9MVH8"/>
<evidence type="ECO:0000313" key="3">
    <source>
        <dbReference type="Proteomes" id="UP000279600"/>
    </source>
</evidence>
<dbReference type="InterPro" id="IPR046232">
    <property type="entry name" value="DUF6265"/>
</dbReference>